<keyword evidence="2" id="KW-0808">Transferase</keyword>
<keyword evidence="2" id="KW-0695">RNA-directed DNA polymerase</keyword>
<comment type="caution">
    <text evidence="2">The sequence shown here is derived from an EMBL/GenBank/DDBJ whole genome shotgun (WGS) entry which is preliminary data.</text>
</comment>
<dbReference type="Proteomes" id="UP000321947">
    <property type="component" value="Unassembled WGS sequence"/>
</dbReference>
<dbReference type="AlphaFoldDB" id="A0A5D3DEF9"/>
<dbReference type="EMBL" id="SSTD01005249">
    <property type="protein sequence ID" value="TYK21986.1"/>
    <property type="molecule type" value="Genomic_DNA"/>
</dbReference>
<proteinExistence type="predicted"/>
<gene>
    <name evidence="2" type="ORF">E5676_scaffold482G00160</name>
</gene>
<name>A0A5D3DEF9_CUCMM</name>
<evidence type="ECO:0000256" key="1">
    <source>
        <dbReference type="SAM" id="MobiDB-lite"/>
    </source>
</evidence>
<keyword evidence="2" id="KW-0548">Nucleotidyltransferase</keyword>
<dbReference type="GO" id="GO:0003964">
    <property type="term" value="F:RNA-directed DNA polymerase activity"/>
    <property type="evidence" value="ECO:0007669"/>
    <property type="project" value="UniProtKB-KW"/>
</dbReference>
<organism evidence="2 3">
    <name type="scientific">Cucumis melo var. makuwa</name>
    <name type="common">Oriental melon</name>
    <dbReference type="NCBI Taxonomy" id="1194695"/>
    <lineage>
        <taxon>Eukaryota</taxon>
        <taxon>Viridiplantae</taxon>
        <taxon>Streptophyta</taxon>
        <taxon>Embryophyta</taxon>
        <taxon>Tracheophyta</taxon>
        <taxon>Spermatophyta</taxon>
        <taxon>Magnoliopsida</taxon>
        <taxon>eudicotyledons</taxon>
        <taxon>Gunneridae</taxon>
        <taxon>Pentapetalae</taxon>
        <taxon>rosids</taxon>
        <taxon>fabids</taxon>
        <taxon>Cucurbitales</taxon>
        <taxon>Cucurbitaceae</taxon>
        <taxon>Benincaseae</taxon>
        <taxon>Cucumis</taxon>
    </lineage>
</organism>
<feature type="compositionally biased region" description="Basic and acidic residues" evidence="1">
    <location>
        <begin position="68"/>
        <end position="77"/>
    </location>
</feature>
<accession>A0A5D3DEF9</accession>
<evidence type="ECO:0000313" key="2">
    <source>
        <dbReference type="EMBL" id="TYK21986.1"/>
    </source>
</evidence>
<protein>
    <submittedName>
        <fullName evidence="2">RNA-directed DNA polymerase-like protein</fullName>
    </submittedName>
</protein>
<reference evidence="2 3" key="1">
    <citation type="submission" date="2019-08" db="EMBL/GenBank/DDBJ databases">
        <title>Draft genome sequences of two oriental melons (Cucumis melo L. var makuwa).</title>
        <authorList>
            <person name="Kwon S.-Y."/>
        </authorList>
    </citation>
    <scope>NUCLEOTIDE SEQUENCE [LARGE SCALE GENOMIC DNA]</scope>
    <source>
        <strain evidence="3">cv. Chang Bougi</strain>
        <tissue evidence="2">Leaf</tissue>
    </source>
</reference>
<sequence>MDEIDKCKRFKDGLQTEIRALVAAIMNKSDFSKLVEVAIRVERCMADEKKNKIVKEKPCGQSTSGMRGSERRNENRRFVPVPKARKKGHTSYLAPVVNTQAIKNDLRSVPIVCEYLDVFLEEMSGLPLVRPAPKKKIIVAKQEL</sequence>
<evidence type="ECO:0000313" key="3">
    <source>
        <dbReference type="Proteomes" id="UP000321947"/>
    </source>
</evidence>
<feature type="region of interest" description="Disordered" evidence="1">
    <location>
        <begin position="56"/>
        <end position="86"/>
    </location>
</feature>